<comment type="caution">
    <text evidence="5">The sequence shown here is derived from an EMBL/GenBank/DDBJ whole genome shotgun (WGS) entry which is preliminary data.</text>
</comment>
<dbReference type="SUPFAM" id="SSF53822">
    <property type="entry name" value="Periplasmic binding protein-like I"/>
    <property type="match status" value="1"/>
</dbReference>
<name>A0ABV5ZZI4_9PSEU</name>
<dbReference type="CDD" id="cd01392">
    <property type="entry name" value="HTH_LacI"/>
    <property type="match status" value="1"/>
</dbReference>
<dbReference type="GO" id="GO:0003677">
    <property type="term" value="F:DNA binding"/>
    <property type="evidence" value="ECO:0007669"/>
    <property type="project" value="UniProtKB-KW"/>
</dbReference>
<feature type="domain" description="HTH lacI-type" evidence="4">
    <location>
        <begin position="9"/>
        <end position="64"/>
    </location>
</feature>
<proteinExistence type="predicted"/>
<dbReference type="PROSITE" id="PS50932">
    <property type="entry name" value="HTH_LACI_2"/>
    <property type="match status" value="1"/>
</dbReference>
<dbReference type="InterPro" id="IPR028082">
    <property type="entry name" value="Peripla_BP_I"/>
</dbReference>
<protein>
    <submittedName>
        <fullName evidence="5">LacI family DNA-binding transcriptional regulator</fullName>
    </submittedName>
</protein>
<evidence type="ECO:0000313" key="5">
    <source>
        <dbReference type="EMBL" id="MFB9905116.1"/>
    </source>
</evidence>
<dbReference type="Pfam" id="PF13377">
    <property type="entry name" value="Peripla_BP_3"/>
    <property type="match status" value="1"/>
</dbReference>
<keyword evidence="6" id="KW-1185">Reference proteome</keyword>
<dbReference type="Proteomes" id="UP001589693">
    <property type="component" value="Unassembled WGS sequence"/>
</dbReference>
<dbReference type="CDD" id="cd06279">
    <property type="entry name" value="PBP1_LacI-like"/>
    <property type="match status" value="1"/>
</dbReference>
<organism evidence="5 6">
    <name type="scientific">Allokutzneria oryzae</name>
    <dbReference type="NCBI Taxonomy" id="1378989"/>
    <lineage>
        <taxon>Bacteria</taxon>
        <taxon>Bacillati</taxon>
        <taxon>Actinomycetota</taxon>
        <taxon>Actinomycetes</taxon>
        <taxon>Pseudonocardiales</taxon>
        <taxon>Pseudonocardiaceae</taxon>
        <taxon>Allokutzneria</taxon>
    </lineage>
</organism>
<accession>A0ABV5ZZI4</accession>
<dbReference type="InterPro" id="IPR000843">
    <property type="entry name" value="HTH_LacI"/>
</dbReference>
<keyword evidence="2 5" id="KW-0238">DNA-binding</keyword>
<sequence>MNVTRRRRPTLDDVAAAVGVSRATVSNAYNRPDQLSADLRERVLEAAKRLGYAGPNPVARSLARSESGAIAFMLDANLSIAFSDPALSITLDAFATAIAPGDHALVLLPGGDDGGPRAERVMRAQADLMVAYSLSDKASGLQAVRDRGLPLVVIDEPHLPGAALVGIDDRGGAAAAAQHLVDLGHRRVGILAQVCMFGFPGGRRTRAEAECSPLRINRERLAGYLDTLAAAGVDPDSVPIWEFTGMDREKALAGAHSALTEEPGLTALLCMSDELAAAAVVAARQLGLRVPDDLSVVGFDDTPTARLAEPPLTTVRQDLVAKGRVAGELALRLLSGRDAPKPTKLPTELVVRSSTAPVSAGGKRR</sequence>
<dbReference type="PANTHER" id="PTHR30146:SF138">
    <property type="entry name" value="TRANSCRIPTIONAL REGULATORY PROTEIN"/>
    <property type="match status" value="1"/>
</dbReference>
<reference evidence="5 6" key="1">
    <citation type="submission" date="2024-09" db="EMBL/GenBank/DDBJ databases">
        <authorList>
            <person name="Sun Q."/>
            <person name="Mori K."/>
        </authorList>
    </citation>
    <scope>NUCLEOTIDE SEQUENCE [LARGE SCALE GENOMIC DNA]</scope>
    <source>
        <strain evidence="5 6">TBRC 7907</strain>
    </source>
</reference>
<evidence type="ECO:0000313" key="6">
    <source>
        <dbReference type="Proteomes" id="UP001589693"/>
    </source>
</evidence>
<dbReference type="Pfam" id="PF00356">
    <property type="entry name" value="LacI"/>
    <property type="match status" value="1"/>
</dbReference>
<evidence type="ECO:0000256" key="3">
    <source>
        <dbReference type="ARBA" id="ARBA00023163"/>
    </source>
</evidence>
<dbReference type="RefSeq" id="WP_377852399.1">
    <property type="nucleotide sequence ID" value="NZ_JBHLZU010000011.1"/>
</dbReference>
<dbReference type="SUPFAM" id="SSF47413">
    <property type="entry name" value="lambda repressor-like DNA-binding domains"/>
    <property type="match status" value="1"/>
</dbReference>
<gene>
    <name evidence="5" type="ORF">ACFFQA_14350</name>
</gene>
<evidence type="ECO:0000256" key="1">
    <source>
        <dbReference type="ARBA" id="ARBA00023015"/>
    </source>
</evidence>
<dbReference type="EMBL" id="JBHLZU010000011">
    <property type="protein sequence ID" value="MFB9905116.1"/>
    <property type="molecule type" value="Genomic_DNA"/>
</dbReference>
<dbReference type="Gene3D" id="3.40.50.2300">
    <property type="match status" value="2"/>
</dbReference>
<dbReference type="InterPro" id="IPR046335">
    <property type="entry name" value="LacI/GalR-like_sensor"/>
</dbReference>
<dbReference type="InterPro" id="IPR010982">
    <property type="entry name" value="Lambda_DNA-bd_dom_sf"/>
</dbReference>
<evidence type="ECO:0000259" key="4">
    <source>
        <dbReference type="PROSITE" id="PS50932"/>
    </source>
</evidence>
<dbReference type="SMART" id="SM00354">
    <property type="entry name" value="HTH_LACI"/>
    <property type="match status" value="1"/>
</dbReference>
<dbReference type="Gene3D" id="1.10.260.40">
    <property type="entry name" value="lambda repressor-like DNA-binding domains"/>
    <property type="match status" value="1"/>
</dbReference>
<evidence type="ECO:0000256" key="2">
    <source>
        <dbReference type="ARBA" id="ARBA00023125"/>
    </source>
</evidence>
<keyword evidence="1" id="KW-0805">Transcription regulation</keyword>
<dbReference type="PANTHER" id="PTHR30146">
    <property type="entry name" value="LACI-RELATED TRANSCRIPTIONAL REPRESSOR"/>
    <property type="match status" value="1"/>
</dbReference>
<keyword evidence="3" id="KW-0804">Transcription</keyword>